<dbReference type="AlphaFoldDB" id="A0A4R8HFV9"/>
<evidence type="ECO:0000313" key="2">
    <source>
        <dbReference type="EMBL" id="TDX59036.1"/>
    </source>
</evidence>
<dbReference type="InterPro" id="IPR008258">
    <property type="entry name" value="Transglycosylase_SLT_dom_1"/>
</dbReference>
<reference evidence="2 3" key="1">
    <citation type="submission" date="2019-03" db="EMBL/GenBank/DDBJ databases">
        <title>Subsurface microbial communities from deep shales in Ohio and West Virginia, USA.</title>
        <authorList>
            <person name="Wrighton K."/>
        </authorList>
    </citation>
    <scope>NUCLEOTIDE SEQUENCE [LARGE SCALE GENOMIC DNA]</scope>
    <source>
        <strain evidence="2 3">MSL 6dP</strain>
    </source>
</reference>
<dbReference type="CDD" id="cd16896">
    <property type="entry name" value="LT_Slt70-like"/>
    <property type="match status" value="1"/>
</dbReference>
<dbReference type="Proteomes" id="UP000295832">
    <property type="component" value="Unassembled WGS sequence"/>
</dbReference>
<proteinExistence type="predicted"/>
<organism evidence="2 3">
    <name type="scientific">Orenia marismortui</name>
    <dbReference type="NCBI Taxonomy" id="46469"/>
    <lineage>
        <taxon>Bacteria</taxon>
        <taxon>Bacillati</taxon>
        <taxon>Bacillota</taxon>
        <taxon>Clostridia</taxon>
        <taxon>Halanaerobiales</taxon>
        <taxon>Halobacteroidaceae</taxon>
        <taxon>Orenia</taxon>
    </lineage>
</organism>
<feature type="domain" description="Transglycosylase SLT" evidence="1">
    <location>
        <begin position="41"/>
        <end position="152"/>
    </location>
</feature>
<name>A0A4R8HFV9_9FIRM</name>
<dbReference type="PANTHER" id="PTHR37423">
    <property type="entry name" value="SOLUBLE LYTIC MUREIN TRANSGLYCOSYLASE-RELATED"/>
    <property type="match status" value="1"/>
</dbReference>
<evidence type="ECO:0000259" key="1">
    <source>
        <dbReference type="Pfam" id="PF01464"/>
    </source>
</evidence>
<dbReference type="Pfam" id="PF01464">
    <property type="entry name" value="SLT"/>
    <property type="match status" value="1"/>
</dbReference>
<sequence length="186" mass="21872">MVINFGKVVVVLLLIFIITFTLLSHRTILKFVYPIKYEEIIVREAKKYNLDPYLVISIIYVESKFNLEATSNKGARGLMQIMPETGKWIAEMINANGFHSDMLYNPEINIKYGTWYIAKLKNRFNDNIAAMLAAYNGGEGNVDKWLKNRDWDGSHANLDQIPFLETREYVHKVKKIYSRYRYIYER</sequence>
<keyword evidence="3" id="KW-1185">Reference proteome</keyword>
<gene>
    <name evidence="2" type="ORF">C7959_102175</name>
</gene>
<comment type="caution">
    <text evidence="2">The sequence shown here is derived from an EMBL/GenBank/DDBJ whole genome shotgun (WGS) entry which is preliminary data.</text>
</comment>
<protein>
    <submittedName>
        <fullName evidence="2">Soluble lytic murein transglycosylase</fullName>
    </submittedName>
</protein>
<dbReference type="PANTHER" id="PTHR37423:SF2">
    <property type="entry name" value="MEMBRANE-BOUND LYTIC MUREIN TRANSGLYCOSYLASE C"/>
    <property type="match status" value="1"/>
</dbReference>
<dbReference type="EMBL" id="SOEG01000002">
    <property type="protein sequence ID" value="TDX59036.1"/>
    <property type="molecule type" value="Genomic_DNA"/>
</dbReference>
<dbReference type="Gene3D" id="1.10.530.10">
    <property type="match status" value="1"/>
</dbReference>
<dbReference type="InterPro" id="IPR023346">
    <property type="entry name" value="Lysozyme-like_dom_sf"/>
</dbReference>
<dbReference type="STRING" id="926561.GCA_000379025_01914"/>
<evidence type="ECO:0000313" key="3">
    <source>
        <dbReference type="Proteomes" id="UP000295832"/>
    </source>
</evidence>
<dbReference type="SUPFAM" id="SSF53955">
    <property type="entry name" value="Lysozyme-like"/>
    <property type="match status" value="1"/>
</dbReference>
<accession>A0A4R8HFV9</accession>